<reference evidence="4" key="1">
    <citation type="submission" date="2010-07" db="EMBL/GenBank/DDBJ databases">
        <title>The genome sequence of Gaeumannomyces graminis var. tritici strain R3-111a-1.</title>
        <authorList>
            <consortium name="The Broad Institute Genome Sequencing Platform"/>
            <person name="Ma L.-J."/>
            <person name="Dead R."/>
            <person name="Young S."/>
            <person name="Zeng Q."/>
            <person name="Koehrsen M."/>
            <person name="Alvarado L."/>
            <person name="Berlin A."/>
            <person name="Chapman S.B."/>
            <person name="Chen Z."/>
            <person name="Freedman E."/>
            <person name="Gellesch M."/>
            <person name="Goldberg J."/>
            <person name="Griggs A."/>
            <person name="Gujja S."/>
            <person name="Heilman E.R."/>
            <person name="Heiman D."/>
            <person name="Hepburn T."/>
            <person name="Howarth C."/>
            <person name="Jen D."/>
            <person name="Larson L."/>
            <person name="Mehta T."/>
            <person name="Neiman D."/>
            <person name="Pearson M."/>
            <person name="Roberts A."/>
            <person name="Saif S."/>
            <person name="Shea T."/>
            <person name="Shenoy N."/>
            <person name="Sisk P."/>
            <person name="Stolte C."/>
            <person name="Sykes S."/>
            <person name="Walk T."/>
            <person name="White J."/>
            <person name="Yandava C."/>
            <person name="Haas B."/>
            <person name="Nusbaum C."/>
            <person name="Birren B."/>
        </authorList>
    </citation>
    <scope>NUCLEOTIDE SEQUENCE [LARGE SCALE GENOMIC DNA]</scope>
    <source>
        <strain evidence="4">R3-111a-1</strain>
    </source>
</reference>
<proteinExistence type="predicted"/>
<reference evidence="2" key="2">
    <citation type="submission" date="2010-07" db="EMBL/GenBank/DDBJ databases">
        <authorList>
            <consortium name="The Broad Institute Genome Sequencing Platform"/>
            <consortium name="Broad Institute Genome Sequencing Center for Infectious Disease"/>
            <person name="Ma L.-J."/>
            <person name="Dead R."/>
            <person name="Young S."/>
            <person name="Zeng Q."/>
            <person name="Koehrsen M."/>
            <person name="Alvarado L."/>
            <person name="Berlin A."/>
            <person name="Chapman S.B."/>
            <person name="Chen Z."/>
            <person name="Freedman E."/>
            <person name="Gellesch M."/>
            <person name="Goldberg J."/>
            <person name="Griggs A."/>
            <person name="Gujja S."/>
            <person name="Heilman E.R."/>
            <person name="Heiman D."/>
            <person name="Hepburn T."/>
            <person name="Howarth C."/>
            <person name="Jen D."/>
            <person name="Larson L."/>
            <person name="Mehta T."/>
            <person name="Neiman D."/>
            <person name="Pearson M."/>
            <person name="Roberts A."/>
            <person name="Saif S."/>
            <person name="Shea T."/>
            <person name="Shenoy N."/>
            <person name="Sisk P."/>
            <person name="Stolte C."/>
            <person name="Sykes S."/>
            <person name="Walk T."/>
            <person name="White J."/>
            <person name="Yandava C."/>
            <person name="Haas B."/>
            <person name="Nusbaum C."/>
            <person name="Birren B."/>
        </authorList>
    </citation>
    <scope>NUCLEOTIDE SEQUENCE</scope>
    <source>
        <strain evidence="2">R3-111a-1</strain>
    </source>
</reference>
<dbReference type="RefSeq" id="XP_009217380.1">
    <property type="nucleotide sequence ID" value="XM_009219116.1"/>
</dbReference>
<sequence length="98" mass="10460">MFGRLGSFWDGTLRLCTAGARCRGGMCAHHVDGCGRESGKEEEEEEEEGEELESEAGMTQTGGMSIVLLEAGRRVGVSGSVETPKTSQPEGARPRTEN</sequence>
<dbReference type="Proteomes" id="UP000006039">
    <property type="component" value="Unassembled WGS sequence"/>
</dbReference>
<accession>J3NJC0</accession>
<dbReference type="EMBL" id="GL385395">
    <property type="protein sequence ID" value="EJT81371.1"/>
    <property type="molecule type" value="Genomic_DNA"/>
</dbReference>
<feature type="compositionally biased region" description="Acidic residues" evidence="1">
    <location>
        <begin position="40"/>
        <end position="54"/>
    </location>
</feature>
<reference evidence="3" key="5">
    <citation type="submission" date="2018-04" db="UniProtKB">
        <authorList>
            <consortium name="EnsemblFungi"/>
        </authorList>
    </citation>
    <scope>IDENTIFICATION</scope>
    <source>
        <strain evidence="3">R3-111a-1</strain>
    </source>
</reference>
<evidence type="ECO:0000313" key="4">
    <source>
        <dbReference type="Proteomes" id="UP000006039"/>
    </source>
</evidence>
<protein>
    <submittedName>
        <fullName evidence="2 3">Uncharacterized protein</fullName>
    </submittedName>
</protein>
<gene>
    <name evidence="3" type="primary">20341810</name>
    <name evidence="2" type="ORF">GGTG_01352</name>
</gene>
<evidence type="ECO:0000256" key="1">
    <source>
        <dbReference type="SAM" id="MobiDB-lite"/>
    </source>
</evidence>
<evidence type="ECO:0000313" key="2">
    <source>
        <dbReference type="EMBL" id="EJT81371.1"/>
    </source>
</evidence>
<organism evidence="2">
    <name type="scientific">Gaeumannomyces tritici (strain R3-111a-1)</name>
    <name type="common">Wheat and barley take-all root rot fungus</name>
    <name type="synonym">Gaeumannomyces graminis var. tritici</name>
    <dbReference type="NCBI Taxonomy" id="644352"/>
    <lineage>
        <taxon>Eukaryota</taxon>
        <taxon>Fungi</taxon>
        <taxon>Dikarya</taxon>
        <taxon>Ascomycota</taxon>
        <taxon>Pezizomycotina</taxon>
        <taxon>Sordariomycetes</taxon>
        <taxon>Sordariomycetidae</taxon>
        <taxon>Magnaporthales</taxon>
        <taxon>Magnaporthaceae</taxon>
        <taxon>Gaeumannomyces</taxon>
    </lineage>
</organism>
<reference evidence="3" key="4">
    <citation type="journal article" date="2015" name="G3 (Bethesda)">
        <title>Genome sequences of three phytopathogenic species of the Magnaporthaceae family of fungi.</title>
        <authorList>
            <person name="Okagaki L.H."/>
            <person name="Nunes C.C."/>
            <person name="Sailsbery J."/>
            <person name="Clay B."/>
            <person name="Brown D."/>
            <person name="John T."/>
            <person name="Oh Y."/>
            <person name="Young N."/>
            <person name="Fitzgerald M."/>
            <person name="Haas B.J."/>
            <person name="Zeng Q."/>
            <person name="Young S."/>
            <person name="Adiconis X."/>
            <person name="Fan L."/>
            <person name="Levin J.Z."/>
            <person name="Mitchell T.K."/>
            <person name="Okubara P.A."/>
            <person name="Farman M.L."/>
            <person name="Kohn L.M."/>
            <person name="Birren B."/>
            <person name="Ma L.-J."/>
            <person name="Dean R.A."/>
        </authorList>
    </citation>
    <scope>NUCLEOTIDE SEQUENCE</scope>
    <source>
        <strain evidence="3">R3-111a-1</strain>
    </source>
</reference>
<dbReference type="VEuPathDB" id="FungiDB:GGTG_01352"/>
<keyword evidence="4" id="KW-1185">Reference proteome</keyword>
<dbReference type="HOGENOM" id="CLU_2333711_0_0_1"/>
<feature type="compositionally biased region" description="Polar residues" evidence="1">
    <location>
        <begin position="80"/>
        <end position="89"/>
    </location>
</feature>
<dbReference type="AlphaFoldDB" id="J3NJC0"/>
<dbReference type="EnsemblFungi" id="EJT81371">
    <property type="protein sequence ID" value="EJT81371"/>
    <property type="gene ID" value="GGTG_01352"/>
</dbReference>
<name>J3NJC0_GAET3</name>
<evidence type="ECO:0000313" key="3">
    <source>
        <dbReference type="EnsemblFungi" id="EJT81371"/>
    </source>
</evidence>
<reference evidence="2" key="3">
    <citation type="submission" date="2010-09" db="EMBL/GenBank/DDBJ databases">
        <title>Annotation of Gaeumannomyces graminis var. tritici R3-111a-1.</title>
        <authorList>
            <consortium name="The Broad Institute Genome Sequencing Platform"/>
            <person name="Ma L.-J."/>
            <person name="Dead R."/>
            <person name="Young S.K."/>
            <person name="Zeng Q."/>
            <person name="Gargeya S."/>
            <person name="Fitzgerald M."/>
            <person name="Haas B."/>
            <person name="Abouelleil A."/>
            <person name="Alvarado L."/>
            <person name="Arachchi H.M."/>
            <person name="Berlin A."/>
            <person name="Brown A."/>
            <person name="Chapman S.B."/>
            <person name="Chen Z."/>
            <person name="Dunbar C."/>
            <person name="Freedman E."/>
            <person name="Gearin G."/>
            <person name="Gellesch M."/>
            <person name="Goldberg J."/>
            <person name="Griggs A."/>
            <person name="Gujja S."/>
            <person name="Heiman D."/>
            <person name="Howarth C."/>
            <person name="Larson L."/>
            <person name="Lui A."/>
            <person name="MacDonald P.J.P."/>
            <person name="Mehta T."/>
            <person name="Montmayeur A."/>
            <person name="Murphy C."/>
            <person name="Neiman D."/>
            <person name="Pearson M."/>
            <person name="Priest M."/>
            <person name="Roberts A."/>
            <person name="Saif S."/>
            <person name="Shea T."/>
            <person name="Shenoy N."/>
            <person name="Sisk P."/>
            <person name="Stolte C."/>
            <person name="Sykes S."/>
            <person name="Yandava C."/>
            <person name="Wortman J."/>
            <person name="Nusbaum C."/>
            <person name="Birren B."/>
        </authorList>
    </citation>
    <scope>NUCLEOTIDE SEQUENCE</scope>
    <source>
        <strain evidence="2">R3-111a-1</strain>
    </source>
</reference>
<feature type="region of interest" description="Disordered" evidence="1">
    <location>
        <begin position="32"/>
        <end position="98"/>
    </location>
</feature>
<dbReference type="GeneID" id="20341810"/>